<protein>
    <submittedName>
        <fullName evidence="2">Aerobic-type carbon monoxide dehydrogenase, large subunit CoxL/CutL homologs</fullName>
    </submittedName>
</protein>
<proteinExistence type="predicted"/>
<dbReference type="Gene3D" id="3.30.365.10">
    <property type="entry name" value="Aldehyde oxidase/xanthine dehydrogenase, molybdopterin binding domain"/>
    <property type="match status" value="2"/>
</dbReference>
<evidence type="ECO:0000259" key="1">
    <source>
        <dbReference type="Pfam" id="PF20256"/>
    </source>
</evidence>
<dbReference type="PANTHER" id="PTHR47495">
    <property type="entry name" value="ALDEHYDE DEHYDROGENASE"/>
    <property type="match status" value="1"/>
</dbReference>
<dbReference type="Proteomes" id="UP000063718">
    <property type="component" value="Unassembled WGS sequence"/>
</dbReference>
<dbReference type="SUPFAM" id="SSF56003">
    <property type="entry name" value="Molybdenum cofactor-binding domain"/>
    <property type="match status" value="1"/>
</dbReference>
<accession>A0A0S6UGV8</accession>
<reference evidence="2" key="1">
    <citation type="journal article" date="2014" name="Gene">
        <title>Genome-guided analysis of transformation efficiency and carbon dioxide assimilation by Moorella thermoacetica Y72.</title>
        <authorList>
            <person name="Tsukahara K."/>
            <person name="Kita A."/>
            <person name="Nakashimada Y."/>
            <person name="Hoshino T."/>
            <person name="Murakami K."/>
        </authorList>
    </citation>
    <scope>NUCLEOTIDE SEQUENCE [LARGE SCALE GENOMIC DNA]</scope>
    <source>
        <strain evidence="2">Y72</strain>
    </source>
</reference>
<name>A0A0S6UGV8_NEOTH</name>
<dbReference type="InterPro" id="IPR046867">
    <property type="entry name" value="AldOxase/xan_DH_MoCoBD2"/>
</dbReference>
<dbReference type="PANTHER" id="PTHR47495:SF2">
    <property type="entry name" value="ALDEHYDE DEHYDROGENASE"/>
    <property type="match status" value="1"/>
</dbReference>
<dbReference type="RefSeq" id="WP_025774699.1">
    <property type="nucleotide sequence ID" value="NZ_DF238840.1"/>
</dbReference>
<evidence type="ECO:0000313" key="2">
    <source>
        <dbReference type="EMBL" id="GAF26995.1"/>
    </source>
</evidence>
<organism evidence="2">
    <name type="scientific">Moorella thermoacetica Y72</name>
    <dbReference type="NCBI Taxonomy" id="1325331"/>
    <lineage>
        <taxon>Bacteria</taxon>
        <taxon>Bacillati</taxon>
        <taxon>Bacillota</taxon>
        <taxon>Clostridia</taxon>
        <taxon>Neomoorellales</taxon>
        <taxon>Neomoorellaceae</taxon>
        <taxon>Neomoorella</taxon>
    </lineage>
</organism>
<feature type="domain" description="Aldehyde oxidase/xanthine dehydrogenase second molybdopterin binding" evidence="1">
    <location>
        <begin position="3"/>
        <end position="267"/>
    </location>
</feature>
<gene>
    <name evidence="2" type="ORF">MTY_2336</name>
</gene>
<dbReference type="GO" id="GO:0016491">
    <property type="term" value="F:oxidoreductase activity"/>
    <property type="evidence" value="ECO:0007669"/>
    <property type="project" value="InterPro"/>
</dbReference>
<dbReference type="AlphaFoldDB" id="A0A0S6UGV8"/>
<dbReference type="Pfam" id="PF20256">
    <property type="entry name" value="MoCoBD_2"/>
    <property type="match status" value="1"/>
</dbReference>
<dbReference type="EMBL" id="DF238840">
    <property type="protein sequence ID" value="GAF26995.1"/>
    <property type="molecule type" value="Genomic_DNA"/>
</dbReference>
<dbReference type="InterPro" id="IPR037165">
    <property type="entry name" value="AldOxase/xan_DH_Mopterin-bd_sf"/>
</dbReference>
<dbReference type="InterPro" id="IPR052516">
    <property type="entry name" value="N-heterocyclic_Hydroxylase"/>
</dbReference>
<sequence length="334" mass="35324">MSKKRGTGMACFFYGTGYGNGFPDVSTANVEIHDDGSATVHTGAVDCGQGSNTVLAQIAAEELGIPYNWVTVVSADTDTTPDAGTTAATRQTYASGNAVQAACRQARETLFEYTRTILGVNTIAGLVARDGVIYVKGYPEKHITYPEAAARARLAGYRLVGQGTFVTHTTAVDRETGQGAPYWPYAFGTQIAEVEVDTETGEVRVLKLVAAHDVGRAVNRQGVEGQIAGGIGQGVGMALMEKVHLKEGRIINNSFSTYLIPTTLDMPEVQPLIVESYEPTGPYGAKGVGEPATIPTVPAIINAIYDAIGVRITELPATPEKILAALRAKEGEKQ</sequence>